<reference evidence="1" key="1">
    <citation type="submission" date="2019-10" db="EMBL/GenBank/DDBJ databases">
        <title>Description of Paenibacillus glebae sp. nov.</title>
        <authorList>
            <person name="Carlier A."/>
            <person name="Qi S."/>
        </authorList>
    </citation>
    <scope>NUCLEOTIDE SEQUENCE</scope>
    <source>
        <strain evidence="1">LMG 31456</strain>
    </source>
</reference>
<dbReference type="AlphaFoldDB" id="A0A972JYN0"/>
<dbReference type="EMBL" id="WHOD01000022">
    <property type="protein sequence ID" value="NOU92721.1"/>
    <property type="molecule type" value="Genomic_DNA"/>
</dbReference>
<dbReference type="Pfam" id="PF19788">
    <property type="entry name" value="DUF6272"/>
    <property type="match status" value="1"/>
</dbReference>
<sequence length="181" mass="20333">MSNSLLELQHMLRNYGLLISFSGKFSQEIIEELGEAVKKYLETEDRPKNDIYNVFSIFIEQTQNIKNYCKSKEGTEAYAQISSSCIVTIGRTDSGNYVSSGNLVENDKVSHLTDILDELNGLEKTDLKKLYKEKLKQDLPPDALGAGIGLLDIARKAAQPLEYTITPVDQQFSFFTLRAVV</sequence>
<dbReference type="InterPro" id="IPR046239">
    <property type="entry name" value="DUF6272"/>
</dbReference>
<organism evidence="1 2">
    <name type="scientific">Paenibacillus foliorum</name>
    <dbReference type="NCBI Taxonomy" id="2654974"/>
    <lineage>
        <taxon>Bacteria</taxon>
        <taxon>Bacillati</taxon>
        <taxon>Bacillota</taxon>
        <taxon>Bacilli</taxon>
        <taxon>Bacillales</taxon>
        <taxon>Paenibacillaceae</taxon>
        <taxon>Paenibacillus</taxon>
    </lineage>
</organism>
<name>A0A972JYN0_9BACL</name>
<dbReference type="NCBIfam" id="NF038262">
    <property type="entry name" value="SiaB_fam_kinase"/>
    <property type="match status" value="1"/>
</dbReference>
<comment type="caution">
    <text evidence="1">The sequence shown here is derived from an EMBL/GenBank/DDBJ whole genome shotgun (WGS) entry which is preliminary data.</text>
</comment>
<evidence type="ECO:0000313" key="1">
    <source>
        <dbReference type="EMBL" id="NOU92721.1"/>
    </source>
</evidence>
<dbReference type="Proteomes" id="UP000641588">
    <property type="component" value="Unassembled WGS sequence"/>
</dbReference>
<gene>
    <name evidence="1" type="ORF">GC093_05690</name>
</gene>
<accession>A0A972JYN0</accession>
<proteinExistence type="predicted"/>
<evidence type="ECO:0000313" key="2">
    <source>
        <dbReference type="Proteomes" id="UP000641588"/>
    </source>
</evidence>
<keyword evidence="2" id="KW-1185">Reference proteome</keyword>
<dbReference type="RefSeq" id="WP_171650926.1">
    <property type="nucleotide sequence ID" value="NZ_WHOD01000022.1"/>
</dbReference>
<protein>
    <submittedName>
        <fullName evidence="1">Uncharacterized protein</fullName>
    </submittedName>
</protein>